<evidence type="ECO:0000256" key="11">
    <source>
        <dbReference type="ARBA" id="ARBA00022829"/>
    </source>
</evidence>
<dbReference type="AlphaFoldDB" id="A0A1E4U0G1"/>
<keyword evidence="6" id="KW-0158">Chromosome</keyword>
<keyword evidence="10" id="KW-0498">Mitosis</keyword>
<sequence length="467" mass="51867">MLTHSNSNSNSNSSNNNNNNNVGSVGSVGSGKRKSTIYTTRSTLIGKDYDEENEIQQQTLELEKLEQEITLTLQDMDRNLSKSNKILNDNVIPIIQEYSKNSKNLWANVSFWKNFFEDSANVQFSGADNYDDLVNGGGSGNNMENANQDRNSVVDKGERSSPIKSEIDELGSSFANNSISTNTADNIQQRYYNQINTTANNDNDNNNNNPDEDDDEGEDDSGHGNYSKFPSSTPNRKRVPRSPKPNMNPSSSPTTYNVNKTIFNKENAYDSVDNLKPPTPTHQISSPTKLSTNRIFTSVNEKRALTPNKRFQVRPVISSSNNRFSNQHDAFSSPDIPSPPKITSMVSPTKNKQLLGGIGDNDDSNSINIVNSPPRTIHFAPSKQELKKTPSRVAARNKTHDMLEIVGGNDSSSMVQNPPQFTLPNTIGNDSNTNTQNSNKGKYELDSLLDSKYKEFNETNNIDWSDE</sequence>
<protein>
    <recommendedName>
        <fullName evidence="5">DASH complex subunit ASK1</fullName>
    </recommendedName>
    <alternativeName>
        <fullName evidence="17">Outer kinetochore protein ASK1</fullName>
    </alternativeName>
</protein>
<keyword evidence="11" id="KW-0159">Chromosome partition</keyword>
<evidence type="ECO:0000256" key="14">
    <source>
        <dbReference type="ARBA" id="ARBA00023242"/>
    </source>
</evidence>
<gene>
    <name evidence="20" type="ORF">PACTADRAFT_82968</name>
</gene>
<keyword evidence="18" id="KW-0175">Coiled coil</keyword>
<reference evidence="21" key="1">
    <citation type="submission" date="2016-05" db="EMBL/GenBank/DDBJ databases">
        <title>Comparative genomics of biotechnologically important yeasts.</title>
        <authorList>
            <consortium name="DOE Joint Genome Institute"/>
            <person name="Riley R."/>
            <person name="Haridas S."/>
            <person name="Wolfe K.H."/>
            <person name="Lopes M.R."/>
            <person name="Hittinger C.T."/>
            <person name="Goker M."/>
            <person name="Salamov A."/>
            <person name="Wisecaver J."/>
            <person name="Long T.M."/>
            <person name="Aerts A.L."/>
            <person name="Barry K."/>
            <person name="Choi C."/>
            <person name="Clum A."/>
            <person name="Coughlan A.Y."/>
            <person name="Deshpande S."/>
            <person name="Douglass A.P."/>
            <person name="Hanson S.J."/>
            <person name="Klenk H.-P."/>
            <person name="Labutti K."/>
            <person name="Lapidus A."/>
            <person name="Lindquist E."/>
            <person name="Lipzen A."/>
            <person name="Meier-Kolthoff J.P."/>
            <person name="Ohm R.A."/>
            <person name="Otillar R.P."/>
            <person name="Pangilinan J."/>
            <person name="Peng Y."/>
            <person name="Rokas A."/>
            <person name="Rosa C.A."/>
            <person name="Scheuner C."/>
            <person name="Sibirny A.A."/>
            <person name="Slot J.C."/>
            <person name="Stielow J.B."/>
            <person name="Sun H."/>
            <person name="Kurtzman C.P."/>
            <person name="Blackwell M."/>
            <person name="Grigoriev I.V."/>
            <person name="Jeffries T.W."/>
        </authorList>
    </citation>
    <scope>NUCLEOTIDE SEQUENCE [LARGE SCALE GENOMIC DNA]</scope>
    <source>
        <strain evidence="21">NRRL Y-2460</strain>
    </source>
</reference>
<evidence type="ECO:0000256" key="19">
    <source>
        <dbReference type="SAM" id="MobiDB-lite"/>
    </source>
</evidence>
<dbReference type="STRING" id="669874.A0A1E4U0G1"/>
<evidence type="ECO:0000313" key="20">
    <source>
        <dbReference type="EMBL" id="ODV97486.1"/>
    </source>
</evidence>
<evidence type="ECO:0000256" key="17">
    <source>
        <dbReference type="ARBA" id="ARBA00029735"/>
    </source>
</evidence>
<keyword evidence="14" id="KW-0539">Nucleus</keyword>
<feature type="region of interest" description="Disordered" evidence="19">
    <location>
        <begin position="135"/>
        <end position="162"/>
    </location>
</feature>
<keyword evidence="7" id="KW-0963">Cytoplasm</keyword>
<dbReference type="EMBL" id="KV454011">
    <property type="protein sequence ID" value="ODV97486.1"/>
    <property type="molecule type" value="Genomic_DNA"/>
</dbReference>
<keyword evidence="12" id="KW-0995">Kinetochore</keyword>
<dbReference type="Pfam" id="PF08655">
    <property type="entry name" value="DASH_Ask1"/>
    <property type="match status" value="1"/>
</dbReference>
<accession>A0A1E4U0G1</accession>
<dbReference type="GO" id="GO:0044732">
    <property type="term" value="C:mitotic spindle pole body"/>
    <property type="evidence" value="ECO:0007669"/>
    <property type="project" value="TreeGrafter"/>
</dbReference>
<feature type="compositionally biased region" description="Basic and acidic residues" evidence="19">
    <location>
        <begin position="152"/>
        <end position="162"/>
    </location>
</feature>
<dbReference type="InterPro" id="IPR013964">
    <property type="entry name" value="DASH_Ask1"/>
</dbReference>
<feature type="compositionally biased region" description="Polar residues" evidence="19">
    <location>
        <begin position="409"/>
        <end position="440"/>
    </location>
</feature>
<evidence type="ECO:0000313" key="21">
    <source>
        <dbReference type="Proteomes" id="UP000094236"/>
    </source>
</evidence>
<evidence type="ECO:0000256" key="15">
    <source>
        <dbReference type="ARBA" id="ARBA00023306"/>
    </source>
</evidence>
<keyword evidence="21" id="KW-1185">Reference proteome</keyword>
<keyword evidence="15" id="KW-0131">Cell cycle</keyword>
<feature type="region of interest" description="Disordered" evidence="19">
    <location>
        <begin position="320"/>
        <end position="340"/>
    </location>
</feature>
<name>A0A1E4U0G1_PACTA</name>
<dbReference type="GO" id="GO:0008608">
    <property type="term" value="P:attachment of spindle microtubules to kinetochore"/>
    <property type="evidence" value="ECO:0007669"/>
    <property type="project" value="InterPro"/>
</dbReference>
<feature type="coiled-coil region" evidence="18">
    <location>
        <begin position="48"/>
        <end position="75"/>
    </location>
</feature>
<feature type="region of interest" description="Disordered" evidence="19">
    <location>
        <begin position="408"/>
        <end position="441"/>
    </location>
</feature>
<evidence type="ECO:0000256" key="10">
    <source>
        <dbReference type="ARBA" id="ARBA00022776"/>
    </source>
</evidence>
<evidence type="ECO:0000256" key="8">
    <source>
        <dbReference type="ARBA" id="ARBA00022618"/>
    </source>
</evidence>
<evidence type="ECO:0000256" key="16">
    <source>
        <dbReference type="ARBA" id="ARBA00023328"/>
    </source>
</evidence>
<dbReference type="PANTHER" id="PTHR28200:SF1">
    <property type="entry name" value="DASH COMPLEX SUBUNIT ASK1"/>
    <property type="match status" value="1"/>
</dbReference>
<dbReference type="GO" id="GO:0042729">
    <property type="term" value="C:DASH complex"/>
    <property type="evidence" value="ECO:0007669"/>
    <property type="project" value="InterPro"/>
</dbReference>
<keyword evidence="16" id="KW-0137">Centromere</keyword>
<organism evidence="20 21">
    <name type="scientific">Pachysolen tannophilus NRRL Y-2460</name>
    <dbReference type="NCBI Taxonomy" id="669874"/>
    <lineage>
        <taxon>Eukaryota</taxon>
        <taxon>Fungi</taxon>
        <taxon>Dikarya</taxon>
        <taxon>Ascomycota</taxon>
        <taxon>Saccharomycotina</taxon>
        <taxon>Pichiomycetes</taxon>
        <taxon>Pachysolenaceae</taxon>
        <taxon>Pachysolen</taxon>
    </lineage>
</organism>
<proteinExistence type="inferred from homology"/>
<feature type="region of interest" description="Disordered" evidence="19">
    <location>
        <begin position="197"/>
        <end position="257"/>
    </location>
</feature>
<dbReference type="Proteomes" id="UP000094236">
    <property type="component" value="Unassembled WGS sequence"/>
</dbReference>
<feature type="region of interest" description="Disordered" evidence="19">
    <location>
        <begin position="1"/>
        <end position="34"/>
    </location>
</feature>
<dbReference type="GO" id="GO:0051301">
    <property type="term" value="P:cell division"/>
    <property type="evidence" value="ECO:0007669"/>
    <property type="project" value="UniProtKB-KW"/>
</dbReference>
<evidence type="ECO:0000256" key="5">
    <source>
        <dbReference type="ARBA" id="ARBA00014520"/>
    </source>
</evidence>
<feature type="compositionally biased region" description="Low complexity" evidence="19">
    <location>
        <begin position="244"/>
        <end position="253"/>
    </location>
</feature>
<evidence type="ECO:0000256" key="9">
    <source>
        <dbReference type="ARBA" id="ARBA00022701"/>
    </source>
</evidence>
<comment type="subcellular location">
    <subcellularLocation>
        <location evidence="3">Chromosome</location>
        <location evidence="3">Centromere</location>
        <location evidence="3">Kinetochore</location>
    </subcellularLocation>
    <subcellularLocation>
        <location evidence="2">Cytoplasm</location>
        <location evidence="2">Cytoskeleton</location>
        <location evidence="2">Spindle</location>
    </subcellularLocation>
    <subcellularLocation>
        <location evidence="1">Nucleus</location>
    </subcellularLocation>
</comment>
<dbReference type="OrthoDB" id="5573898at2759"/>
<dbReference type="GO" id="GO:0005874">
    <property type="term" value="C:microtubule"/>
    <property type="evidence" value="ECO:0007669"/>
    <property type="project" value="UniProtKB-KW"/>
</dbReference>
<feature type="compositionally biased region" description="Polar residues" evidence="19">
    <location>
        <begin position="320"/>
        <end position="330"/>
    </location>
</feature>
<evidence type="ECO:0000256" key="12">
    <source>
        <dbReference type="ARBA" id="ARBA00022838"/>
    </source>
</evidence>
<keyword evidence="9" id="KW-0493">Microtubule</keyword>
<feature type="compositionally biased region" description="Polar residues" evidence="19">
    <location>
        <begin position="141"/>
        <end position="151"/>
    </location>
</feature>
<dbReference type="PANTHER" id="PTHR28200">
    <property type="entry name" value="DASH COMPLEX SUBUNIT ASK1"/>
    <property type="match status" value="1"/>
</dbReference>
<comment type="similarity">
    <text evidence="4">Belongs to the DASH complex ASK1 family.</text>
</comment>
<evidence type="ECO:0000256" key="3">
    <source>
        <dbReference type="ARBA" id="ARBA00004629"/>
    </source>
</evidence>
<evidence type="ECO:0000256" key="6">
    <source>
        <dbReference type="ARBA" id="ARBA00022454"/>
    </source>
</evidence>
<evidence type="ECO:0000256" key="4">
    <source>
        <dbReference type="ARBA" id="ARBA00010731"/>
    </source>
</evidence>
<keyword evidence="13" id="KW-0206">Cytoskeleton</keyword>
<evidence type="ECO:0000256" key="13">
    <source>
        <dbReference type="ARBA" id="ARBA00023212"/>
    </source>
</evidence>
<evidence type="ECO:0000256" key="2">
    <source>
        <dbReference type="ARBA" id="ARBA00004186"/>
    </source>
</evidence>
<evidence type="ECO:0000256" key="1">
    <source>
        <dbReference type="ARBA" id="ARBA00004123"/>
    </source>
</evidence>
<keyword evidence="8" id="KW-0132">Cell division</keyword>
<evidence type="ECO:0000256" key="18">
    <source>
        <dbReference type="SAM" id="Coils"/>
    </source>
</evidence>
<dbReference type="GO" id="GO:0072686">
    <property type="term" value="C:mitotic spindle"/>
    <property type="evidence" value="ECO:0007669"/>
    <property type="project" value="InterPro"/>
</dbReference>
<evidence type="ECO:0000256" key="7">
    <source>
        <dbReference type="ARBA" id="ARBA00022490"/>
    </source>
</evidence>
<feature type="compositionally biased region" description="Low complexity" evidence="19">
    <location>
        <begin position="200"/>
        <end position="209"/>
    </location>
</feature>
<feature type="compositionally biased region" description="Acidic residues" evidence="19">
    <location>
        <begin position="210"/>
        <end position="219"/>
    </location>
</feature>
<feature type="compositionally biased region" description="Low complexity" evidence="19">
    <location>
        <begin position="1"/>
        <end position="27"/>
    </location>
</feature>